<evidence type="ECO:0008006" key="12">
    <source>
        <dbReference type="Google" id="ProtNLM"/>
    </source>
</evidence>
<feature type="transmembrane region" description="Helical" evidence="9">
    <location>
        <begin position="201"/>
        <end position="218"/>
    </location>
</feature>
<dbReference type="GO" id="GO:0005886">
    <property type="term" value="C:plasma membrane"/>
    <property type="evidence" value="ECO:0007669"/>
    <property type="project" value="UniProtKB-SubCell"/>
</dbReference>
<evidence type="ECO:0000256" key="1">
    <source>
        <dbReference type="ARBA" id="ARBA00004651"/>
    </source>
</evidence>
<dbReference type="Proteomes" id="UP000608955">
    <property type="component" value="Unassembled WGS sequence"/>
</dbReference>
<protein>
    <recommendedName>
        <fullName evidence="12">Integral membrane protein</fullName>
    </recommendedName>
</protein>
<reference evidence="10" key="2">
    <citation type="submission" date="2020-09" db="EMBL/GenBank/DDBJ databases">
        <authorList>
            <person name="Sun Q."/>
            <person name="Ohkuma M."/>
        </authorList>
    </citation>
    <scope>NUCLEOTIDE SEQUENCE</scope>
    <source>
        <strain evidence="10">JCM 4654</strain>
    </source>
</reference>
<feature type="transmembrane region" description="Helical" evidence="9">
    <location>
        <begin position="64"/>
        <end position="83"/>
    </location>
</feature>
<evidence type="ECO:0000256" key="7">
    <source>
        <dbReference type="ARBA" id="ARBA00024033"/>
    </source>
</evidence>
<evidence type="ECO:0000313" key="10">
    <source>
        <dbReference type="EMBL" id="GHD88455.1"/>
    </source>
</evidence>
<keyword evidence="11" id="KW-1185">Reference proteome</keyword>
<dbReference type="InterPro" id="IPR018584">
    <property type="entry name" value="GT87"/>
</dbReference>
<evidence type="ECO:0000256" key="6">
    <source>
        <dbReference type="ARBA" id="ARBA00023136"/>
    </source>
</evidence>
<dbReference type="AlphaFoldDB" id="A0A918Y2I5"/>
<keyword evidence="2" id="KW-1003">Cell membrane</keyword>
<evidence type="ECO:0000256" key="2">
    <source>
        <dbReference type="ARBA" id="ARBA00022475"/>
    </source>
</evidence>
<name>A0A918Y2I5_9ACTN</name>
<feature type="transmembrane region" description="Helical" evidence="9">
    <location>
        <begin position="251"/>
        <end position="272"/>
    </location>
</feature>
<evidence type="ECO:0000313" key="11">
    <source>
        <dbReference type="Proteomes" id="UP000608955"/>
    </source>
</evidence>
<evidence type="ECO:0000256" key="5">
    <source>
        <dbReference type="ARBA" id="ARBA00022989"/>
    </source>
</evidence>
<keyword evidence="3" id="KW-0808">Transferase</keyword>
<proteinExistence type="inferred from homology"/>
<comment type="caution">
    <text evidence="10">The sequence shown here is derived from an EMBL/GenBank/DDBJ whole genome shotgun (WGS) entry which is preliminary data.</text>
</comment>
<evidence type="ECO:0000256" key="4">
    <source>
        <dbReference type="ARBA" id="ARBA00022692"/>
    </source>
</evidence>
<dbReference type="GO" id="GO:0016758">
    <property type="term" value="F:hexosyltransferase activity"/>
    <property type="evidence" value="ECO:0007669"/>
    <property type="project" value="InterPro"/>
</dbReference>
<evidence type="ECO:0000256" key="9">
    <source>
        <dbReference type="SAM" id="Phobius"/>
    </source>
</evidence>
<keyword evidence="5 9" id="KW-1133">Transmembrane helix</keyword>
<feature type="transmembrane region" description="Helical" evidence="9">
    <location>
        <begin position="146"/>
        <end position="167"/>
    </location>
</feature>
<feature type="transmembrane region" description="Helical" evidence="9">
    <location>
        <begin position="342"/>
        <end position="360"/>
    </location>
</feature>
<keyword evidence="6 9" id="KW-0472">Membrane</keyword>
<keyword evidence="4 9" id="KW-0812">Transmembrane</keyword>
<comment type="similarity">
    <text evidence="7">Belongs to the glycosyltransferase 87 family.</text>
</comment>
<dbReference type="Pfam" id="PF09594">
    <property type="entry name" value="GT87"/>
    <property type="match status" value="1"/>
</dbReference>
<dbReference type="EMBL" id="BMVF01000005">
    <property type="protein sequence ID" value="GHD88455.1"/>
    <property type="molecule type" value="Genomic_DNA"/>
</dbReference>
<comment type="subcellular location">
    <subcellularLocation>
        <location evidence="1">Cell membrane</location>
        <topology evidence="1">Multi-pass membrane protein</topology>
    </subcellularLocation>
</comment>
<organism evidence="10 11">
    <name type="scientific">Streptomyces naganishii JCM 4654</name>
    <dbReference type="NCBI Taxonomy" id="1306179"/>
    <lineage>
        <taxon>Bacteria</taxon>
        <taxon>Bacillati</taxon>
        <taxon>Actinomycetota</taxon>
        <taxon>Actinomycetes</taxon>
        <taxon>Kitasatosporales</taxon>
        <taxon>Streptomycetaceae</taxon>
        <taxon>Streptomyces</taxon>
    </lineage>
</organism>
<feature type="region of interest" description="Disordered" evidence="8">
    <location>
        <begin position="460"/>
        <end position="516"/>
    </location>
</feature>
<sequence length="526" mass="54688">MKEIRVKSRKSGEIPAGGRETGSTPAGRQETGDIPAESRRAGRTPAGEGGQTPAGSRGTGQRPIGGAGWCLAASVGLHILAVVTHPTRPLDLRVYHEAAGHLLTGDLYDYALRTGPPIPSLPFTYPPFAALVFLAPSRLPWAVTVVLWQVLSVASLLIVAGCAVRLLGPLADGRARNLALLWTAVGLWLEPVRHTLDQGQVNLLLGAVVMAGLALPVRPAARGAAVGLAAAVKLTPAVAGLYLLATRQWRAAAWAAVTGAAATALAWCVAPGESARYWSGLMTDTRRMGPEWSVRNQSLRGALDRLLGTGHTATVVWLVACLLVTALAAYALWVTARRGDRLGALVVAELYGLLVCPISWSHHWIWCVPAMVRLLHGPHGWRALDFLALAAWASAAGARVVPQLIRAEDHLAVAPGTYPALLAWPGCVYVVCALLTLGALCRGGGGAGPGGAVGGRGAADSGVGAGPSGERDRASAADAGGRTRAVVSSRRAAARRAVGRPARRAQGPWPWTAAPGPRCGCRWEAP</sequence>
<feature type="transmembrane region" description="Helical" evidence="9">
    <location>
        <begin position="224"/>
        <end position="244"/>
    </location>
</feature>
<reference evidence="10" key="1">
    <citation type="journal article" date="2014" name="Int. J. Syst. Evol. Microbiol.">
        <title>Complete genome sequence of Corynebacterium casei LMG S-19264T (=DSM 44701T), isolated from a smear-ripened cheese.</title>
        <authorList>
            <consortium name="US DOE Joint Genome Institute (JGI-PGF)"/>
            <person name="Walter F."/>
            <person name="Albersmeier A."/>
            <person name="Kalinowski J."/>
            <person name="Ruckert C."/>
        </authorList>
    </citation>
    <scope>NUCLEOTIDE SEQUENCE</scope>
    <source>
        <strain evidence="10">JCM 4654</strain>
    </source>
</reference>
<evidence type="ECO:0000256" key="8">
    <source>
        <dbReference type="SAM" id="MobiDB-lite"/>
    </source>
</evidence>
<evidence type="ECO:0000256" key="3">
    <source>
        <dbReference type="ARBA" id="ARBA00022679"/>
    </source>
</evidence>
<feature type="compositionally biased region" description="Basic residues" evidence="8">
    <location>
        <begin position="492"/>
        <end position="503"/>
    </location>
</feature>
<accession>A0A918Y2I5</accession>
<gene>
    <name evidence="10" type="ORF">GCM10010508_24670</name>
</gene>
<feature type="transmembrane region" description="Helical" evidence="9">
    <location>
        <begin position="315"/>
        <end position="335"/>
    </location>
</feature>
<feature type="compositionally biased region" description="Basic and acidic residues" evidence="8">
    <location>
        <begin position="1"/>
        <end position="12"/>
    </location>
</feature>
<feature type="compositionally biased region" description="Low complexity" evidence="8">
    <location>
        <begin position="476"/>
        <end position="491"/>
    </location>
</feature>
<feature type="region of interest" description="Disordered" evidence="8">
    <location>
        <begin position="1"/>
        <end position="60"/>
    </location>
</feature>